<evidence type="ECO:0000256" key="1">
    <source>
        <dbReference type="ARBA" id="ARBA00022801"/>
    </source>
</evidence>
<dbReference type="Pfam" id="PF00561">
    <property type="entry name" value="Abhydrolase_1"/>
    <property type="match status" value="1"/>
</dbReference>
<evidence type="ECO:0000259" key="3">
    <source>
        <dbReference type="Pfam" id="PF00561"/>
    </source>
</evidence>
<comment type="caution">
    <text evidence="4">The sequence shown here is derived from an EMBL/GenBank/DDBJ whole genome shotgun (WGS) entry which is preliminary data.</text>
</comment>
<dbReference type="EMBL" id="JAUBYV010000006">
    <property type="protein sequence ID" value="KAK2625978.1"/>
    <property type="molecule type" value="Genomic_DNA"/>
</dbReference>
<dbReference type="GO" id="GO:0016787">
    <property type="term" value="F:hydrolase activity"/>
    <property type="evidence" value="ECO:0007669"/>
    <property type="project" value="UniProtKB-KW"/>
</dbReference>
<name>A0AAD9SZF7_9HELO</name>
<dbReference type="PRINTS" id="PR00412">
    <property type="entry name" value="EPOXHYDRLASE"/>
</dbReference>
<organism evidence="4 5">
    <name type="scientific">Diplocarpon rosae</name>
    <dbReference type="NCBI Taxonomy" id="946125"/>
    <lineage>
        <taxon>Eukaryota</taxon>
        <taxon>Fungi</taxon>
        <taxon>Dikarya</taxon>
        <taxon>Ascomycota</taxon>
        <taxon>Pezizomycotina</taxon>
        <taxon>Leotiomycetes</taxon>
        <taxon>Helotiales</taxon>
        <taxon>Drepanopezizaceae</taxon>
        <taxon>Diplocarpon</taxon>
    </lineage>
</organism>
<sequence length="384" mass="42831">MGSVVGEVNRAPLVQSPKFRVGESAVSGLVPKHIITPRAPTQPCDNNTNLPHVKMVDKITPNDSRAQYKTADLNGVTYSYILAEPPGKARDTIFLVHGWPDLSFGWRYQIPHLVSLGLRVVVPDMMGYGGTDAPPSLTFYTYKRAADDLATLAQQLGLSRIILGGHDWGGAVVYRFALHYPTLIKAVISVCTPFMAPRKEFLDATVLPNFKYQLHLRGPEVEAEIVGEAKLRQFLHAMYGGRTPDNEPAFSTAHGVYFDVLPRISPSPLLSQEEMDFYVKRHALKGLHGPLNWYRTQELNFEDEKALAETMEGFKFDMPTLFIAGTRDGALPPAMSQGMDKWFRSLTRGEVNASHWALWEKPAEVNRYIEEFLSGQISAEKASL</sequence>
<dbReference type="PRINTS" id="PR00111">
    <property type="entry name" value="ABHYDROLASE"/>
</dbReference>
<protein>
    <recommendedName>
        <fullName evidence="3">AB hydrolase-1 domain-containing protein</fullName>
    </recommendedName>
</protein>
<proteinExistence type="inferred from homology"/>
<dbReference type="Gene3D" id="3.40.50.1820">
    <property type="entry name" value="alpha/beta hydrolase"/>
    <property type="match status" value="1"/>
</dbReference>
<dbReference type="InterPro" id="IPR029058">
    <property type="entry name" value="AB_hydrolase_fold"/>
</dbReference>
<evidence type="ECO:0000313" key="4">
    <source>
        <dbReference type="EMBL" id="KAK2625978.1"/>
    </source>
</evidence>
<feature type="domain" description="AB hydrolase-1" evidence="3">
    <location>
        <begin position="92"/>
        <end position="362"/>
    </location>
</feature>
<dbReference type="InterPro" id="IPR000639">
    <property type="entry name" value="Epox_hydrolase-like"/>
</dbReference>
<reference evidence="4" key="1">
    <citation type="submission" date="2023-06" db="EMBL/GenBank/DDBJ databases">
        <title>Draft genome of Marssonina rosae.</title>
        <authorList>
            <person name="Cheng Q."/>
        </authorList>
    </citation>
    <scope>NUCLEOTIDE SEQUENCE</scope>
    <source>
        <strain evidence="4">R4</strain>
    </source>
</reference>
<evidence type="ECO:0000313" key="5">
    <source>
        <dbReference type="Proteomes" id="UP001285354"/>
    </source>
</evidence>
<dbReference type="Proteomes" id="UP001285354">
    <property type="component" value="Unassembled WGS sequence"/>
</dbReference>
<dbReference type="AlphaFoldDB" id="A0AAD9SZF7"/>
<evidence type="ECO:0000256" key="2">
    <source>
        <dbReference type="ARBA" id="ARBA00038334"/>
    </source>
</evidence>
<gene>
    <name evidence="4" type="ORF">QTJ16_004240</name>
</gene>
<dbReference type="PANTHER" id="PTHR43329">
    <property type="entry name" value="EPOXIDE HYDROLASE"/>
    <property type="match status" value="1"/>
</dbReference>
<comment type="similarity">
    <text evidence="2">Belongs to the AB hydrolase superfamily. Epoxide hydrolase family.</text>
</comment>
<dbReference type="SUPFAM" id="SSF53474">
    <property type="entry name" value="alpha/beta-Hydrolases"/>
    <property type="match status" value="1"/>
</dbReference>
<dbReference type="InterPro" id="IPR000073">
    <property type="entry name" value="AB_hydrolase_1"/>
</dbReference>
<keyword evidence="1" id="KW-0378">Hydrolase</keyword>
<accession>A0AAD9SZF7</accession>
<keyword evidence="5" id="KW-1185">Reference proteome</keyword>